<dbReference type="GO" id="GO:0043190">
    <property type="term" value="C:ATP-binding cassette (ABC) transporter complex"/>
    <property type="evidence" value="ECO:0007669"/>
    <property type="project" value="InterPro"/>
</dbReference>
<dbReference type="Gene3D" id="3.10.105.10">
    <property type="entry name" value="Dipeptide-binding Protein, Domain 3"/>
    <property type="match status" value="1"/>
</dbReference>
<dbReference type="Gene3D" id="3.40.190.10">
    <property type="entry name" value="Periplasmic binding protein-like II"/>
    <property type="match status" value="1"/>
</dbReference>
<dbReference type="Pfam" id="PF00496">
    <property type="entry name" value="SBP_bac_5"/>
    <property type="match status" value="1"/>
</dbReference>
<evidence type="ECO:0000259" key="4">
    <source>
        <dbReference type="Pfam" id="PF00496"/>
    </source>
</evidence>
<dbReference type="InterPro" id="IPR000914">
    <property type="entry name" value="SBP_5_dom"/>
</dbReference>
<dbReference type="RefSeq" id="WP_097185651.1">
    <property type="nucleotide sequence ID" value="NZ_OCNK01000005.1"/>
</dbReference>
<keyword evidence="6" id="KW-1185">Reference proteome</keyword>
<dbReference type="Proteomes" id="UP000219482">
    <property type="component" value="Unassembled WGS sequence"/>
</dbReference>
<dbReference type="PANTHER" id="PTHR30290:SF9">
    <property type="entry name" value="OLIGOPEPTIDE-BINDING PROTEIN APPA"/>
    <property type="match status" value="1"/>
</dbReference>
<evidence type="ECO:0000313" key="5">
    <source>
        <dbReference type="EMBL" id="SOE03071.1"/>
    </source>
</evidence>
<dbReference type="EMBL" id="OCNK01000005">
    <property type="protein sequence ID" value="SOE03071.1"/>
    <property type="molecule type" value="Genomic_DNA"/>
</dbReference>
<reference evidence="6" key="1">
    <citation type="submission" date="2017-09" db="EMBL/GenBank/DDBJ databases">
        <authorList>
            <person name="Varghese N."/>
            <person name="Submissions S."/>
        </authorList>
    </citation>
    <scope>NUCLEOTIDE SEQUENCE [LARGE SCALE GENOMIC DNA]</scope>
    <source>
        <strain evidence="6">DSM 44270</strain>
    </source>
</reference>
<accession>A0A286H5N8</accession>
<dbReference type="InterPro" id="IPR039424">
    <property type="entry name" value="SBP_5"/>
</dbReference>
<name>A0A286H5N8_9ACTN</name>
<keyword evidence="3" id="KW-0732">Signal</keyword>
<dbReference type="CDD" id="cd08518">
    <property type="entry name" value="PBP2_NikA_DppA_OppA_like_19"/>
    <property type="match status" value="1"/>
</dbReference>
<dbReference type="SUPFAM" id="SSF53850">
    <property type="entry name" value="Periplasmic binding protein-like II"/>
    <property type="match status" value="1"/>
</dbReference>
<protein>
    <submittedName>
        <fullName evidence="5">Peptide/nickel transport system substrate-binding protein</fullName>
    </submittedName>
</protein>
<evidence type="ECO:0000256" key="1">
    <source>
        <dbReference type="ARBA" id="ARBA00005695"/>
    </source>
</evidence>
<sequence>MAPHGRTARTMAVGGAMVLAVSACGGTAGGTATSESPTELRLAIGGEPDDGFDPTLGWGRYGSPLFQSTLLARDADLGIVPDLATDWSVSEDGLVWTVDVRTDARFSDGEPVTAADVAYTFTTASESGGLTDVTALAEAVAVDDDTVELRLQRPQSTFVNRLVSLGIVPEHAHGDDYARNPVGSGPFALVQWDEGQQLIVERNDDYYGDLPDFERIVFQFTGEDASMAAASAGQVDMAAVPSQLAGTEVPGMRLVPVPSVDNRGIMFPYVPDEGRTTEDGAPIGNDVTSDLAVRQAVNSAVDRELLVEGVLEGFGSPATGPVDGLPWYEPASAVGDADPARAARLLEDAGWVDGDGDGVRERDGVRAEFALLYPADDSLRQGLALAVADMLAPIGLEVSAQGESWDVIDQRLHADAVLFGWGSLDPTEMYNLYSSSRAGVEYWNPGFYADADVDANFDAALAATDQETANEHWRAAQHDGAGGGFGPSGDAAWAWLVNLEHTYLVDECLDLGAPRIEPHGHGWPITAGIAGWRWTC</sequence>
<comment type="similarity">
    <text evidence="1">Belongs to the bacterial solute-binding protein 5 family.</text>
</comment>
<proteinExistence type="inferred from homology"/>
<dbReference type="GO" id="GO:1904680">
    <property type="term" value="F:peptide transmembrane transporter activity"/>
    <property type="evidence" value="ECO:0007669"/>
    <property type="project" value="TreeGrafter"/>
</dbReference>
<dbReference type="OrthoDB" id="9764591at2"/>
<evidence type="ECO:0000256" key="3">
    <source>
        <dbReference type="ARBA" id="ARBA00022729"/>
    </source>
</evidence>
<dbReference type="AlphaFoldDB" id="A0A286H5N8"/>
<gene>
    <name evidence="5" type="ORF">SAMN06272739_3985</name>
</gene>
<evidence type="ECO:0000313" key="6">
    <source>
        <dbReference type="Proteomes" id="UP000219482"/>
    </source>
</evidence>
<feature type="domain" description="Solute-binding protein family 5" evidence="4">
    <location>
        <begin position="79"/>
        <end position="435"/>
    </location>
</feature>
<dbReference type="PROSITE" id="PS51257">
    <property type="entry name" value="PROKAR_LIPOPROTEIN"/>
    <property type="match status" value="1"/>
</dbReference>
<dbReference type="InterPro" id="IPR030678">
    <property type="entry name" value="Peptide/Ni-bd"/>
</dbReference>
<dbReference type="PANTHER" id="PTHR30290">
    <property type="entry name" value="PERIPLASMIC BINDING COMPONENT OF ABC TRANSPORTER"/>
    <property type="match status" value="1"/>
</dbReference>
<dbReference type="PIRSF" id="PIRSF002741">
    <property type="entry name" value="MppA"/>
    <property type="match status" value="1"/>
</dbReference>
<dbReference type="GO" id="GO:0042597">
    <property type="term" value="C:periplasmic space"/>
    <property type="evidence" value="ECO:0007669"/>
    <property type="project" value="UniProtKB-ARBA"/>
</dbReference>
<dbReference type="GO" id="GO:0015833">
    <property type="term" value="P:peptide transport"/>
    <property type="evidence" value="ECO:0007669"/>
    <property type="project" value="TreeGrafter"/>
</dbReference>
<keyword evidence="2" id="KW-0813">Transport</keyword>
<evidence type="ECO:0000256" key="2">
    <source>
        <dbReference type="ARBA" id="ARBA00022448"/>
    </source>
</evidence>
<organism evidence="5 6">
    <name type="scientific">Blastococcus haudaquaticus</name>
    <dbReference type="NCBI Taxonomy" id="1938745"/>
    <lineage>
        <taxon>Bacteria</taxon>
        <taxon>Bacillati</taxon>
        <taxon>Actinomycetota</taxon>
        <taxon>Actinomycetes</taxon>
        <taxon>Geodermatophilales</taxon>
        <taxon>Geodermatophilaceae</taxon>
        <taxon>Blastococcus</taxon>
    </lineage>
</organism>